<accession>A0A1M5T7Z6</accession>
<evidence type="ECO:0000313" key="2">
    <source>
        <dbReference type="EMBL" id="SHH46844.1"/>
    </source>
</evidence>
<feature type="transmembrane region" description="Helical" evidence="1">
    <location>
        <begin position="15"/>
        <end position="33"/>
    </location>
</feature>
<evidence type="ECO:0000256" key="1">
    <source>
        <dbReference type="SAM" id="Phobius"/>
    </source>
</evidence>
<feature type="transmembrane region" description="Helical" evidence="1">
    <location>
        <begin position="106"/>
        <end position="127"/>
    </location>
</feature>
<dbReference type="OrthoDB" id="2580477at2"/>
<dbReference type="RefSeq" id="WP_073008354.1">
    <property type="nucleotide sequence ID" value="NZ_FQXD01000007.1"/>
</dbReference>
<evidence type="ECO:0000313" key="3">
    <source>
        <dbReference type="Proteomes" id="UP000184079"/>
    </source>
</evidence>
<sequence length="230" mass="26440">MLAISKREFIESFKGIKPIIIIAIFLITAYYSGKFSDLLLSANIDFTAEELEGIHTIAISGLLIIFGMLFVMGLSHDTMNREMHERTIRFLVTRTSRSAIIIGKFLGIWFFWIVCLVTSFMVISIFVHKFDMITLFQATSLVAYYLALTILLSVLIPKPGFTMFLSIVLGIAFPIFNSWTVFTSNPWVSWMKYLLPFYYINDRNFYFVGILLLVGVILFIAIAIFNRREC</sequence>
<name>A0A1M5T7Z6_9BACI</name>
<feature type="transmembrane region" description="Helical" evidence="1">
    <location>
        <begin position="133"/>
        <end position="156"/>
    </location>
</feature>
<organism evidence="2 3">
    <name type="scientific">Virgibacillus chiguensis</name>
    <dbReference type="NCBI Taxonomy" id="411959"/>
    <lineage>
        <taxon>Bacteria</taxon>
        <taxon>Bacillati</taxon>
        <taxon>Bacillota</taxon>
        <taxon>Bacilli</taxon>
        <taxon>Bacillales</taxon>
        <taxon>Bacillaceae</taxon>
        <taxon>Virgibacillus</taxon>
    </lineage>
</organism>
<reference evidence="3" key="1">
    <citation type="submission" date="2016-11" db="EMBL/GenBank/DDBJ databases">
        <authorList>
            <person name="Varghese N."/>
            <person name="Submissions S."/>
        </authorList>
    </citation>
    <scope>NUCLEOTIDE SEQUENCE [LARGE SCALE GENOMIC DNA]</scope>
    <source>
        <strain evidence="3">CGMCC 1.6496</strain>
    </source>
</reference>
<dbReference type="Proteomes" id="UP000184079">
    <property type="component" value="Unassembled WGS sequence"/>
</dbReference>
<proteinExistence type="predicted"/>
<keyword evidence="1" id="KW-1133">Transmembrane helix</keyword>
<feature type="transmembrane region" description="Helical" evidence="1">
    <location>
        <begin position="204"/>
        <end position="225"/>
    </location>
</feature>
<protein>
    <submittedName>
        <fullName evidence="2">ABC-2 type transport system permease protein</fullName>
    </submittedName>
</protein>
<keyword evidence="1" id="KW-0812">Transmembrane</keyword>
<keyword evidence="1" id="KW-0472">Membrane</keyword>
<gene>
    <name evidence="2" type="ORF">SAMN05421807_107146</name>
</gene>
<dbReference type="EMBL" id="FQXD01000007">
    <property type="protein sequence ID" value="SHH46844.1"/>
    <property type="molecule type" value="Genomic_DNA"/>
</dbReference>
<dbReference type="AlphaFoldDB" id="A0A1M5T7Z6"/>
<feature type="transmembrane region" description="Helical" evidence="1">
    <location>
        <begin position="53"/>
        <end position="74"/>
    </location>
</feature>
<feature type="transmembrane region" description="Helical" evidence="1">
    <location>
        <begin position="163"/>
        <end position="184"/>
    </location>
</feature>
<keyword evidence="3" id="KW-1185">Reference proteome</keyword>